<organism evidence="1 2">
    <name type="scientific">Candidatus Synechococcus spongiarum 15L</name>
    <dbReference type="NCBI Taxonomy" id="1608419"/>
    <lineage>
        <taxon>Bacteria</taxon>
        <taxon>Bacillati</taxon>
        <taxon>Cyanobacteriota</taxon>
        <taxon>Cyanophyceae</taxon>
        <taxon>Synechococcales</taxon>
        <taxon>Synechococcaceae</taxon>
        <taxon>Synechococcus</taxon>
    </lineage>
</organism>
<proteinExistence type="predicted"/>
<gene>
    <name evidence="1" type="ORF">TQ37_06825</name>
</gene>
<accession>A0A0G8AUH0</accession>
<reference evidence="1 2" key="2">
    <citation type="submission" date="2015-05" db="EMBL/GenBank/DDBJ databases">
        <title>Lifestyle Evolution in Cyanobacterial Symbionts of Sponges.</title>
        <authorList>
            <person name="Burgsdorf I."/>
            <person name="Slaby B.M."/>
            <person name="Handley K.M."/>
            <person name="Haber M."/>
            <person name="Blom J."/>
            <person name="Marshall C.W."/>
            <person name="Gilbert J.A."/>
            <person name="Hentschel U."/>
            <person name="Steindler L."/>
        </authorList>
    </citation>
    <scope>NUCLEOTIDE SEQUENCE [LARGE SCALE GENOMIC DNA]</scope>
    <source>
        <strain evidence="1">15L</strain>
    </source>
</reference>
<comment type="caution">
    <text evidence="1">The sequence shown here is derived from an EMBL/GenBank/DDBJ whole genome shotgun (WGS) entry which is preliminary data.</text>
</comment>
<dbReference type="EMBL" id="JYFQ01000138">
    <property type="protein sequence ID" value="KKZ11592.1"/>
    <property type="molecule type" value="Genomic_DNA"/>
</dbReference>
<reference evidence="1 2" key="1">
    <citation type="submission" date="2015-02" db="EMBL/GenBank/DDBJ databases">
        <authorList>
            <person name="Slaby B."/>
            <person name="Hentschel U."/>
        </authorList>
    </citation>
    <scope>NUCLEOTIDE SEQUENCE [LARGE SCALE GENOMIC DNA]</scope>
    <source>
        <strain evidence="1">15L</strain>
    </source>
</reference>
<sequence length="120" mass="13233">MLVQERHLQTATPALVGVVCRSSTTAREWLGNRVARGLLLPAKAGQRIRTWRLAQPWTDWILSQPNQQEQCNPSRPFFGATPQHANTVDPHCRGGRDMARLLAPVSSDAGTAEAVEQRPA</sequence>
<protein>
    <submittedName>
        <fullName evidence="1">Uncharacterized protein</fullName>
    </submittedName>
</protein>
<dbReference type="Proteomes" id="UP000035037">
    <property type="component" value="Unassembled WGS sequence"/>
</dbReference>
<dbReference type="AlphaFoldDB" id="A0A0G8AUH0"/>
<evidence type="ECO:0000313" key="1">
    <source>
        <dbReference type="EMBL" id="KKZ11592.1"/>
    </source>
</evidence>
<name>A0A0G8AUH0_9SYNE</name>
<evidence type="ECO:0000313" key="2">
    <source>
        <dbReference type="Proteomes" id="UP000035037"/>
    </source>
</evidence>
<dbReference type="PATRIC" id="fig|1608419.3.peg.473"/>